<organism evidence="9 10">
    <name type="scientific">Candidatus Curtissbacteria bacterium GW2011_GWA2_41_24</name>
    <dbReference type="NCBI Taxonomy" id="1618411"/>
    <lineage>
        <taxon>Bacteria</taxon>
        <taxon>Candidatus Curtissiibacteriota</taxon>
    </lineage>
</organism>
<protein>
    <recommendedName>
        <fullName evidence="2">acetate--CoA ligase</fullName>
        <ecNumber evidence="2">6.2.1.1</ecNumber>
    </recommendedName>
</protein>
<name>A0A0G0VW41_9BACT</name>
<evidence type="ECO:0000256" key="3">
    <source>
        <dbReference type="ARBA" id="ARBA00022598"/>
    </source>
</evidence>
<dbReference type="EC" id="6.2.1.1" evidence="2"/>
<dbReference type="FunFam" id="3.30.300.30:FF:000005">
    <property type="entry name" value="Acyl-coenzyme A synthetase ACSM5, mitochondrial"/>
    <property type="match status" value="1"/>
</dbReference>
<feature type="domain" description="AMP-dependent synthetase/ligase" evidence="7">
    <location>
        <begin position="52"/>
        <end position="430"/>
    </location>
</feature>
<dbReference type="NCBIfam" id="NF003313">
    <property type="entry name" value="PRK04319.1"/>
    <property type="match status" value="1"/>
</dbReference>
<dbReference type="Gene3D" id="3.40.50.12780">
    <property type="entry name" value="N-terminal domain of ligase-like"/>
    <property type="match status" value="1"/>
</dbReference>
<comment type="similarity">
    <text evidence="1">Belongs to the ATP-dependent AMP-binding enzyme family.</text>
</comment>
<dbReference type="InterPro" id="IPR000873">
    <property type="entry name" value="AMP-dep_synth/lig_dom"/>
</dbReference>
<keyword evidence="6" id="KW-0007">Acetylation</keyword>
<evidence type="ECO:0000259" key="7">
    <source>
        <dbReference type="Pfam" id="PF00501"/>
    </source>
</evidence>
<dbReference type="Pfam" id="PF13193">
    <property type="entry name" value="AMP-binding_C"/>
    <property type="match status" value="1"/>
</dbReference>
<dbReference type="GO" id="GO:0003987">
    <property type="term" value="F:acetate-CoA ligase activity"/>
    <property type="evidence" value="ECO:0007669"/>
    <property type="project" value="UniProtKB-EC"/>
</dbReference>
<dbReference type="Pfam" id="PF00501">
    <property type="entry name" value="AMP-binding"/>
    <property type="match status" value="1"/>
</dbReference>
<evidence type="ECO:0000256" key="1">
    <source>
        <dbReference type="ARBA" id="ARBA00006432"/>
    </source>
</evidence>
<dbReference type="GO" id="GO:0005524">
    <property type="term" value="F:ATP binding"/>
    <property type="evidence" value="ECO:0007669"/>
    <property type="project" value="UniProtKB-KW"/>
</dbReference>
<sequence>MQPLIRKQQSAFKITPNLKDYQAVSKNFSWEDVKKEIDFTGGKLNAAYNAIERNAKNWRKNKIALYWIGADNQKQKFTFAELNDLSNQFANLLHDLEIEQQDRVFFFLSRVPELYFGFLGTLKRGAIAGTMFAAFGPQAIVDRLKNSAAKVLITEPELFDRVEKAASFLPDLKTILVTGDVKFALKKKISGKKILPFNQVLSKQSSDYQTRMMAPDDPAFMLYTSGTTGKPKGVVHVHKAIIHEHISAKYVLDLRDDDVYWCTADPGWVTGIAYEILGSWSNGASTVVFNGRFDPALWYQIIEDYKVTVWYTAPTAIRMLEAAGDEIVKQFDLSSLRHLASVGEPLNPEPIRWGLKVFGLPFHDNWWQTETGGILIANYPSMDIKPGSMGKPLPGITAAIIDDSGKKLGPGEEGNLAIKPGWPSMMKTIWRRPNKYKSYFKKGWYISGDRAYTDKDDYFWFIGRADDVIKTSGERVGPFEVESALIEHPAVVEAGVIGKPDPLRGEIIKAFVKLKDGVKPSKKLKDELAQFVKKHLAAHAYPREIEFIDKLPKTRSGKIMRRVLKAKELGLPIGDTSTLEEY</sequence>
<dbReference type="Gene3D" id="3.30.300.30">
    <property type="match status" value="1"/>
</dbReference>
<dbReference type="PROSITE" id="PS00455">
    <property type="entry name" value="AMP_BINDING"/>
    <property type="match status" value="1"/>
</dbReference>
<dbReference type="InterPro" id="IPR020845">
    <property type="entry name" value="AMP-binding_CS"/>
</dbReference>
<evidence type="ECO:0000256" key="4">
    <source>
        <dbReference type="ARBA" id="ARBA00022741"/>
    </source>
</evidence>
<evidence type="ECO:0000259" key="8">
    <source>
        <dbReference type="Pfam" id="PF13193"/>
    </source>
</evidence>
<dbReference type="PANTHER" id="PTHR24095">
    <property type="entry name" value="ACETYL-COENZYME A SYNTHETASE"/>
    <property type="match status" value="1"/>
</dbReference>
<keyword evidence="5" id="KW-0067">ATP-binding</keyword>
<evidence type="ECO:0000313" key="9">
    <source>
        <dbReference type="EMBL" id="KKS05050.1"/>
    </source>
</evidence>
<dbReference type="PATRIC" id="fig|1618411.3.peg.17"/>
<dbReference type="GO" id="GO:0006085">
    <property type="term" value="P:acetyl-CoA biosynthetic process"/>
    <property type="evidence" value="ECO:0007669"/>
    <property type="project" value="TreeGrafter"/>
</dbReference>
<dbReference type="Proteomes" id="UP000034493">
    <property type="component" value="Unassembled WGS sequence"/>
</dbReference>
<comment type="caution">
    <text evidence="9">The sequence shown here is derived from an EMBL/GenBank/DDBJ whole genome shotgun (WGS) entry which is preliminary data.</text>
</comment>
<keyword evidence="4" id="KW-0547">Nucleotide-binding</keyword>
<accession>A0A0G0VW41</accession>
<evidence type="ECO:0000256" key="5">
    <source>
        <dbReference type="ARBA" id="ARBA00022840"/>
    </source>
</evidence>
<dbReference type="GO" id="GO:0005829">
    <property type="term" value="C:cytosol"/>
    <property type="evidence" value="ECO:0007669"/>
    <property type="project" value="TreeGrafter"/>
</dbReference>
<evidence type="ECO:0000256" key="6">
    <source>
        <dbReference type="ARBA" id="ARBA00022990"/>
    </source>
</evidence>
<dbReference type="SUPFAM" id="SSF56801">
    <property type="entry name" value="Acetyl-CoA synthetase-like"/>
    <property type="match status" value="1"/>
</dbReference>
<dbReference type="PANTHER" id="PTHR24095:SF14">
    <property type="entry name" value="ACETYL-COENZYME A SYNTHETASE 1"/>
    <property type="match status" value="1"/>
</dbReference>
<dbReference type="InterPro" id="IPR020459">
    <property type="entry name" value="AMP-binding"/>
</dbReference>
<keyword evidence="3" id="KW-0436">Ligase</keyword>
<reference evidence="9 10" key="1">
    <citation type="journal article" date="2015" name="Nature">
        <title>rRNA introns, odd ribosomes, and small enigmatic genomes across a large radiation of phyla.</title>
        <authorList>
            <person name="Brown C.T."/>
            <person name="Hug L.A."/>
            <person name="Thomas B.C."/>
            <person name="Sharon I."/>
            <person name="Castelle C.J."/>
            <person name="Singh A."/>
            <person name="Wilkins M.J."/>
            <person name="Williams K.H."/>
            <person name="Banfield J.F."/>
        </authorList>
    </citation>
    <scope>NUCLEOTIDE SEQUENCE [LARGE SCALE GENOMIC DNA]</scope>
</reference>
<proteinExistence type="inferred from homology"/>
<dbReference type="PRINTS" id="PR00154">
    <property type="entry name" value="AMPBINDING"/>
</dbReference>
<dbReference type="AlphaFoldDB" id="A0A0G0VW41"/>
<gene>
    <name evidence="9" type="ORF">UU56_C0001G0017</name>
</gene>
<dbReference type="InterPro" id="IPR025110">
    <property type="entry name" value="AMP-bd_C"/>
</dbReference>
<evidence type="ECO:0000256" key="2">
    <source>
        <dbReference type="ARBA" id="ARBA00013275"/>
    </source>
</evidence>
<dbReference type="EMBL" id="LCBC01000001">
    <property type="protein sequence ID" value="KKS05050.1"/>
    <property type="molecule type" value="Genomic_DNA"/>
</dbReference>
<dbReference type="InterPro" id="IPR042099">
    <property type="entry name" value="ANL_N_sf"/>
</dbReference>
<evidence type="ECO:0000313" key="10">
    <source>
        <dbReference type="Proteomes" id="UP000034493"/>
    </source>
</evidence>
<dbReference type="InterPro" id="IPR045851">
    <property type="entry name" value="AMP-bd_C_sf"/>
</dbReference>
<feature type="domain" description="AMP-binding enzyme C-terminal" evidence="8">
    <location>
        <begin position="480"/>
        <end position="558"/>
    </location>
</feature>